<protein>
    <submittedName>
        <fullName evidence="4">PDZ/DHR/GLGF domain protein</fullName>
    </submittedName>
</protein>
<dbReference type="AlphaFoldDB" id="A0A061AB55"/>
<evidence type="ECO:0000259" key="3">
    <source>
        <dbReference type="PROSITE" id="PS50106"/>
    </source>
</evidence>
<feature type="chain" id="PRO_5039134674" evidence="2">
    <location>
        <begin position="24"/>
        <end position="252"/>
    </location>
</feature>
<dbReference type="HOGENOM" id="CLU_1106646_0_0_11"/>
<keyword evidence="2" id="KW-0732">Signal</keyword>
<evidence type="ECO:0000256" key="2">
    <source>
        <dbReference type="SAM" id="SignalP"/>
    </source>
</evidence>
<evidence type="ECO:0000313" key="4">
    <source>
        <dbReference type="EMBL" id="CDR17641.1"/>
    </source>
</evidence>
<dbReference type="EMBL" id="LK022848">
    <property type="protein sequence ID" value="CDR17641.1"/>
    <property type="molecule type" value="Genomic_DNA"/>
</dbReference>
<reference evidence="4" key="1">
    <citation type="submission" date="2014-05" db="EMBL/GenBank/DDBJ databases">
        <authorList>
            <person name="Horn Fabian"/>
        </authorList>
    </citation>
    <scope>NUCLEOTIDE SEQUENCE</scope>
</reference>
<dbReference type="InterPro" id="IPR001478">
    <property type="entry name" value="PDZ"/>
</dbReference>
<dbReference type="RefSeq" id="WP_044580324.1">
    <property type="nucleotide sequence ID" value="NZ_BAABDR010000100.1"/>
</dbReference>
<dbReference type="SUPFAM" id="SSF50156">
    <property type="entry name" value="PDZ domain-like"/>
    <property type="match status" value="1"/>
</dbReference>
<dbReference type="InterPro" id="IPR036034">
    <property type="entry name" value="PDZ_sf"/>
</dbReference>
<feature type="domain" description="PDZ" evidence="3">
    <location>
        <begin position="168"/>
        <end position="239"/>
    </location>
</feature>
<dbReference type="Pfam" id="PF13180">
    <property type="entry name" value="PDZ_2"/>
    <property type="match status" value="1"/>
</dbReference>
<proteinExistence type="predicted"/>
<feature type="region of interest" description="Disordered" evidence="1">
    <location>
        <begin position="41"/>
        <end position="77"/>
    </location>
</feature>
<dbReference type="Gene3D" id="2.30.42.10">
    <property type="match status" value="1"/>
</dbReference>
<gene>
    <name evidence="4" type="ORF">SIRAN9621</name>
</gene>
<dbReference type="PROSITE" id="PS50106">
    <property type="entry name" value="PDZ"/>
    <property type="match status" value="1"/>
</dbReference>
<accession>A0A061AB55</accession>
<organism evidence="4">
    <name type="scientific">Streptomyces iranensis</name>
    <dbReference type="NCBI Taxonomy" id="576784"/>
    <lineage>
        <taxon>Bacteria</taxon>
        <taxon>Bacillati</taxon>
        <taxon>Actinomycetota</taxon>
        <taxon>Actinomycetes</taxon>
        <taxon>Kitasatosporales</taxon>
        <taxon>Streptomycetaceae</taxon>
        <taxon>Streptomyces</taxon>
        <taxon>Streptomyces violaceusniger group</taxon>
    </lineage>
</organism>
<dbReference type="SMART" id="SM00228">
    <property type="entry name" value="PDZ"/>
    <property type="match status" value="1"/>
</dbReference>
<evidence type="ECO:0000256" key="1">
    <source>
        <dbReference type="SAM" id="MobiDB-lite"/>
    </source>
</evidence>
<feature type="compositionally biased region" description="Polar residues" evidence="1">
    <location>
        <begin position="41"/>
        <end position="51"/>
    </location>
</feature>
<feature type="signal peptide" evidence="2">
    <location>
        <begin position="1"/>
        <end position="23"/>
    </location>
</feature>
<name>A0A061AB55_9ACTN</name>
<sequence>MIRKFRRAYGVLALGTALFAAGAAVPATAFSASAAASASSQVRSLPPQQNVPDLAAGGPAKTVDYPPDGQRHHQPESITIQAPPYTRIVGLDLRCTGMLCPVQIAGDGKSATAQITGSNWDFTRPFTVHVVADSDAPLAGGTFTGSFTLNGVTQPLTVHISPGIQGIIAGNLKNTSPAGGGVRVLAVDPGSSTEAAGLLPGDVITEVAGILTPTVNDLDAVLSGKRSGATYRVVVKRAGALVTLQIPLDPEP</sequence>